<evidence type="ECO:0000313" key="2">
    <source>
        <dbReference type="Proteomes" id="UP000030207"/>
    </source>
</evidence>
<dbReference type="Proteomes" id="UP000030207">
    <property type="component" value="Segment"/>
</dbReference>
<accession>A0A0A0RN53</accession>
<name>A0A0A0RN53_9CAUD</name>
<evidence type="ECO:0000313" key="1">
    <source>
        <dbReference type="EMBL" id="AIW03447.1"/>
    </source>
</evidence>
<proteinExistence type="predicted"/>
<protein>
    <submittedName>
        <fullName evidence="1">Uncharacterized protein</fullName>
    </submittedName>
</protein>
<dbReference type="OrthoDB" id="38894at10239"/>
<sequence length="54" mass="6383">MKIYLVLFQIASDLFGYHNAYVDEVEAMEESKRMNNSEKGKCYHYFVKVKKTEG</sequence>
<gene>
    <name evidence="1" type="ORF">CPT_Moonbeam49</name>
</gene>
<dbReference type="KEGG" id="vg:24608023"/>
<dbReference type="EMBL" id="KM236246">
    <property type="protein sequence ID" value="AIW03447.1"/>
    <property type="molecule type" value="Genomic_DNA"/>
</dbReference>
<reference evidence="1 2" key="1">
    <citation type="submission" date="2014-07" db="EMBL/GenBank/DDBJ databases">
        <title>Complete Genome of Bacillus megaterium Myophage Moonbeam.</title>
        <authorList>
            <person name="Cadungog J.N."/>
            <person name="Khatemi B.E."/>
            <person name="Hernandez A.C."/>
            <person name="Everett G.F.K."/>
        </authorList>
    </citation>
    <scope>NUCLEOTIDE SEQUENCE [LARGE SCALE GENOMIC DNA]</scope>
</reference>
<dbReference type="RefSeq" id="YP_009151612.1">
    <property type="nucleotide sequence ID" value="NC_027374.1"/>
</dbReference>
<dbReference type="GeneID" id="24608023"/>
<organism evidence="1 2">
    <name type="scientific">Bacillus phage Moonbeam</name>
    <dbReference type="NCBI Taxonomy" id="1540091"/>
    <lineage>
        <taxon>Viruses</taxon>
        <taxon>Duplodnaviria</taxon>
        <taxon>Heunggongvirae</taxon>
        <taxon>Uroviricota</taxon>
        <taxon>Caudoviricetes</taxon>
        <taxon>Herelleviridae</taxon>
        <taxon>Bastillevirinae</taxon>
        <taxon>Moonbeamvirus</taxon>
        <taxon>Moonbeamvirus moonbeam</taxon>
    </lineage>
</organism>
<keyword evidence="2" id="KW-1185">Reference proteome</keyword>